<sequence>MKTDTAERNSQDVNVANISRQNRHAIEEEVKLDKEGIPGRLNFTQGSSDNTIGMKNNQTKQNE</sequence>
<comment type="caution">
    <text evidence="2">The sequence shown here is derived from an EMBL/GenBank/DDBJ whole genome shotgun (WGS) entry which is preliminary data.</text>
</comment>
<protein>
    <submittedName>
        <fullName evidence="2">Uncharacterized protein</fullName>
    </submittedName>
</protein>
<feature type="region of interest" description="Disordered" evidence="1">
    <location>
        <begin position="29"/>
        <end position="63"/>
    </location>
</feature>
<organism evidence="2 3">
    <name type="scientific">Stephania cephalantha</name>
    <dbReference type="NCBI Taxonomy" id="152367"/>
    <lineage>
        <taxon>Eukaryota</taxon>
        <taxon>Viridiplantae</taxon>
        <taxon>Streptophyta</taxon>
        <taxon>Embryophyta</taxon>
        <taxon>Tracheophyta</taxon>
        <taxon>Spermatophyta</taxon>
        <taxon>Magnoliopsida</taxon>
        <taxon>Ranunculales</taxon>
        <taxon>Menispermaceae</taxon>
        <taxon>Menispermoideae</taxon>
        <taxon>Cissampelideae</taxon>
        <taxon>Stephania</taxon>
    </lineage>
</organism>
<feature type="region of interest" description="Disordered" evidence="1">
    <location>
        <begin position="1"/>
        <end position="20"/>
    </location>
</feature>
<name>A0AAP0EU61_9MAGN</name>
<evidence type="ECO:0000256" key="1">
    <source>
        <dbReference type="SAM" id="MobiDB-lite"/>
    </source>
</evidence>
<evidence type="ECO:0000313" key="2">
    <source>
        <dbReference type="EMBL" id="KAK9095049.1"/>
    </source>
</evidence>
<dbReference type="Proteomes" id="UP001419268">
    <property type="component" value="Unassembled WGS sequence"/>
</dbReference>
<evidence type="ECO:0000313" key="3">
    <source>
        <dbReference type="Proteomes" id="UP001419268"/>
    </source>
</evidence>
<accession>A0AAP0EU61</accession>
<feature type="compositionally biased region" description="Polar residues" evidence="1">
    <location>
        <begin position="11"/>
        <end position="20"/>
    </location>
</feature>
<feature type="compositionally biased region" description="Basic and acidic residues" evidence="1">
    <location>
        <begin position="1"/>
        <end position="10"/>
    </location>
</feature>
<reference evidence="2 3" key="1">
    <citation type="submission" date="2024-01" db="EMBL/GenBank/DDBJ databases">
        <title>Genome assemblies of Stephania.</title>
        <authorList>
            <person name="Yang L."/>
        </authorList>
    </citation>
    <scope>NUCLEOTIDE SEQUENCE [LARGE SCALE GENOMIC DNA]</scope>
    <source>
        <strain evidence="2">JXDWG</strain>
        <tissue evidence="2">Leaf</tissue>
    </source>
</reference>
<keyword evidence="3" id="KW-1185">Reference proteome</keyword>
<proteinExistence type="predicted"/>
<dbReference type="EMBL" id="JBBNAG010000011">
    <property type="protein sequence ID" value="KAK9095049.1"/>
    <property type="molecule type" value="Genomic_DNA"/>
</dbReference>
<dbReference type="AlphaFoldDB" id="A0AAP0EU61"/>
<feature type="compositionally biased region" description="Polar residues" evidence="1">
    <location>
        <begin position="42"/>
        <end position="63"/>
    </location>
</feature>
<gene>
    <name evidence="2" type="ORF">Scep_026518</name>
</gene>